<dbReference type="Proteomes" id="UP000183120">
    <property type="component" value="Unassembled WGS sequence"/>
</dbReference>
<evidence type="ECO:0000313" key="3">
    <source>
        <dbReference type="EMBL" id="OIO15091.1"/>
    </source>
</evidence>
<dbReference type="InterPro" id="IPR008988">
    <property type="entry name" value="Transcriptional_repressor_C"/>
</dbReference>
<dbReference type="SUPFAM" id="SSF50037">
    <property type="entry name" value="C-terminal domain of transcriptional repressors"/>
    <property type="match status" value="1"/>
</dbReference>
<dbReference type="EMBL" id="MNUY01000018">
    <property type="protein sequence ID" value="OIO15091.1"/>
    <property type="molecule type" value="Genomic_DNA"/>
</dbReference>
<dbReference type="GO" id="GO:0046914">
    <property type="term" value="F:transition metal ion binding"/>
    <property type="evidence" value="ECO:0007669"/>
    <property type="project" value="InterPro"/>
</dbReference>
<evidence type="ECO:0000259" key="2">
    <source>
        <dbReference type="SMART" id="SM00899"/>
    </source>
</evidence>
<name>A0A1J4TVN7_9BACT</name>
<gene>
    <name evidence="3" type="ORF">AUJ73_01260</name>
</gene>
<dbReference type="SMART" id="SM00899">
    <property type="entry name" value="FeoA"/>
    <property type="match status" value="1"/>
</dbReference>
<evidence type="ECO:0000256" key="1">
    <source>
        <dbReference type="ARBA" id="ARBA00023004"/>
    </source>
</evidence>
<proteinExistence type="predicted"/>
<dbReference type="PANTHER" id="PTHR43151:SF1">
    <property type="entry name" value="SSR2333 PROTEIN"/>
    <property type="match status" value="1"/>
</dbReference>
<feature type="domain" description="Ferrous iron transporter FeoA-like" evidence="2">
    <location>
        <begin position="4"/>
        <end position="76"/>
    </location>
</feature>
<dbReference type="STRING" id="1805209.AUJ73_01260"/>
<dbReference type="Gene3D" id="2.30.30.90">
    <property type="match status" value="1"/>
</dbReference>
<dbReference type="InterPro" id="IPR007167">
    <property type="entry name" value="Fe-transptr_FeoA-like"/>
</dbReference>
<dbReference type="InterPro" id="IPR053184">
    <property type="entry name" value="FeoA-like"/>
</dbReference>
<organism evidence="3 4">
    <name type="scientific">Candidatus Gottesmanbacteria bacterium CG1_02_37_22</name>
    <dbReference type="NCBI Taxonomy" id="1805209"/>
    <lineage>
        <taxon>Bacteria</taxon>
        <taxon>Candidatus Gottesmaniibacteriota</taxon>
    </lineage>
</organism>
<comment type="caution">
    <text evidence="3">The sequence shown here is derived from an EMBL/GenBank/DDBJ whole genome shotgun (WGS) entry which is preliminary data.</text>
</comment>
<reference evidence="3 4" key="1">
    <citation type="journal article" date="2016" name="Environ. Microbiol.">
        <title>Genomic resolution of a cold subsurface aquifer community provides metabolic insights for novel microbes adapted to high CO concentrations.</title>
        <authorList>
            <person name="Probst A.J."/>
            <person name="Castelle C.J."/>
            <person name="Singh A."/>
            <person name="Brown C.T."/>
            <person name="Anantharaman K."/>
            <person name="Sharon I."/>
            <person name="Hug L.A."/>
            <person name="Burstein D."/>
            <person name="Emerson J.B."/>
            <person name="Thomas B.C."/>
            <person name="Banfield J.F."/>
        </authorList>
    </citation>
    <scope>NUCLEOTIDE SEQUENCE [LARGE SCALE GENOMIC DNA]</scope>
    <source>
        <strain evidence="3">CG1_02_37_22</strain>
    </source>
</reference>
<dbReference type="AlphaFoldDB" id="A0A1J4TVN7"/>
<accession>A0A1J4TVN7</accession>
<dbReference type="Pfam" id="PF04023">
    <property type="entry name" value="FeoA"/>
    <property type="match status" value="1"/>
</dbReference>
<sequence length="77" mass="8200">MDNFPLINLENGQKGVIISIAGGFRATKRLADLGLTPDTVVEVLKKAPFSGPLLIKVRGSNLILGKGLAAKVFVRLK</sequence>
<evidence type="ECO:0000313" key="4">
    <source>
        <dbReference type="Proteomes" id="UP000183120"/>
    </source>
</evidence>
<dbReference type="InterPro" id="IPR038157">
    <property type="entry name" value="FeoA_core_dom"/>
</dbReference>
<keyword evidence="1" id="KW-0408">Iron</keyword>
<protein>
    <recommendedName>
        <fullName evidence="2">Ferrous iron transporter FeoA-like domain-containing protein</fullName>
    </recommendedName>
</protein>
<dbReference type="PANTHER" id="PTHR43151">
    <property type="entry name" value="FEOA FAMILY PROTEIN"/>
    <property type="match status" value="1"/>
</dbReference>